<sequence>MYKKTLMILFALLLTSAVYSAPGEDNGLERERLQYGKEYIVTGKINDVSGVGEVTVKPDIIITNFELMTEADTLEKASEENAKSMNDLKKYLLSIGVKENDIETSRYAKGEKVEEKLKDEKSNIYKTTFQVIITMENDKFYPATDILSKENIIELKNINSDYKKNFYFVIESFDKNRETSRKLAKEKYDRIESSLKKLGVQDVSIFNYNVEETKETEKKKTYTITHAFKVKMSSSVDMGKLLKKCETLRIKNPGSMTYDISEELRDKATMEAYEKAMNNLYEKAKVIIKNRGYELGDVTVWDRTQSGRDYLPVPAPAVMMNQNRVNAKYFVSQADSDSTDIPFSTAQEMKITARVSASFDIINKVK</sequence>
<keyword evidence="1" id="KW-0732">Signal</keyword>
<dbReference type="Pfam" id="PF04402">
    <property type="entry name" value="SIMPL"/>
    <property type="match status" value="2"/>
</dbReference>
<accession>A0AAX2JDG4</accession>
<dbReference type="InterPro" id="IPR007497">
    <property type="entry name" value="SIMPL/DUF541"/>
</dbReference>
<feature type="signal peptide" evidence="1">
    <location>
        <begin position="1"/>
        <end position="20"/>
    </location>
</feature>
<dbReference type="GeneID" id="78453903"/>
<organism evidence="2 3">
    <name type="scientific">Fusobacterium ulcerans</name>
    <dbReference type="NCBI Taxonomy" id="861"/>
    <lineage>
        <taxon>Bacteria</taxon>
        <taxon>Fusobacteriati</taxon>
        <taxon>Fusobacteriota</taxon>
        <taxon>Fusobacteriia</taxon>
        <taxon>Fusobacteriales</taxon>
        <taxon>Fusobacteriaceae</taxon>
        <taxon>Fusobacterium</taxon>
    </lineage>
</organism>
<dbReference type="AlphaFoldDB" id="A0AAX2JDG4"/>
<dbReference type="PANTHER" id="PTHR34387:SF2">
    <property type="entry name" value="SLR1258 PROTEIN"/>
    <property type="match status" value="1"/>
</dbReference>
<dbReference type="InterPro" id="IPR052022">
    <property type="entry name" value="26kDa_periplasmic_antigen"/>
</dbReference>
<dbReference type="KEGG" id="ful:C4N20_03710"/>
<evidence type="ECO:0000256" key="1">
    <source>
        <dbReference type="SAM" id="SignalP"/>
    </source>
</evidence>
<proteinExistence type="predicted"/>
<dbReference type="Gene3D" id="3.30.110.170">
    <property type="entry name" value="Protein of unknown function (DUF541), domain 1"/>
    <property type="match status" value="1"/>
</dbReference>
<dbReference type="EMBL" id="LS483487">
    <property type="protein sequence ID" value="SQJ11255.1"/>
    <property type="molecule type" value="Genomic_DNA"/>
</dbReference>
<dbReference type="GO" id="GO:0006974">
    <property type="term" value="P:DNA damage response"/>
    <property type="evidence" value="ECO:0007669"/>
    <property type="project" value="TreeGrafter"/>
</dbReference>
<gene>
    <name evidence="2" type="ORF">NCTC12112_02625</name>
</gene>
<dbReference type="Proteomes" id="UP000249008">
    <property type="component" value="Chromosome 1"/>
</dbReference>
<dbReference type="Gene3D" id="3.30.70.2970">
    <property type="entry name" value="Protein of unknown function (DUF541), domain 2"/>
    <property type="match status" value="2"/>
</dbReference>
<protein>
    <submittedName>
        <fullName evidence="2">Protein of uncharacterized function (DUF541)</fullName>
    </submittedName>
</protein>
<dbReference type="RefSeq" id="WP_005980743.1">
    <property type="nucleotide sequence ID" value="NZ_BAABXY010000001.1"/>
</dbReference>
<reference evidence="2 3" key="1">
    <citation type="submission" date="2018-06" db="EMBL/GenBank/DDBJ databases">
        <authorList>
            <consortium name="Pathogen Informatics"/>
            <person name="Doyle S."/>
        </authorList>
    </citation>
    <scope>NUCLEOTIDE SEQUENCE [LARGE SCALE GENOMIC DNA]</scope>
    <source>
        <strain evidence="2 3">NCTC12112</strain>
    </source>
</reference>
<feature type="chain" id="PRO_5043690713" evidence="1">
    <location>
        <begin position="21"/>
        <end position="366"/>
    </location>
</feature>
<evidence type="ECO:0000313" key="3">
    <source>
        <dbReference type="Proteomes" id="UP000249008"/>
    </source>
</evidence>
<dbReference type="PANTHER" id="PTHR34387">
    <property type="entry name" value="SLR1258 PROTEIN"/>
    <property type="match status" value="1"/>
</dbReference>
<name>A0AAX2JDG4_9FUSO</name>
<evidence type="ECO:0000313" key="2">
    <source>
        <dbReference type="EMBL" id="SQJ11255.1"/>
    </source>
</evidence>